<evidence type="ECO:0000313" key="4">
    <source>
        <dbReference type="Proteomes" id="UP000315525"/>
    </source>
</evidence>
<feature type="domain" description="PASTA" evidence="2">
    <location>
        <begin position="39"/>
        <end position="105"/>
    </location>
</feature>
<keyword evidence="1" id="KW-1133">Transmembrane helix</keyword>
<dbReference type="EMBL" id="SOJN01000078">
    <property type="protein sequence ID" value="TET45666.1"/>
    <property type="molecule type" value="Genomic_DNA"/>
</dbReference>
<evidence type="ECO:0000259" key="2">
    <source>
        <dbReference type="PROSITE" id="PS51178"/>
    </source>
</evidence>
<reference evidence="3 4" key="1">
    <citation type="submission" date="2019-03" db="EMBL/GenBank/DDBJ databases">
        <title>Metabolic potential of uncultured bacteria and archaea associated with petroleum seepage in deep-sea sediments.</title>
        <authorList>
            <person name="Dong X."/>
            <person name="Hubert C."/>
        </authorList>
    </citation>
    <scope>NUCLEOTIDE SEQUENCE [LARGE SCALE GENOMIC DNA]</scope>
    <source>
        <strain evidence="3">E44_bin18</strain>
    </source>
</reference>
<dbReference type="Pfam" id="PF03793">
    <property type="entry name" value="PASTA"/>
    <property type="match status" value="3"/>
</dbReference>
<dbReference type="Proteomes" id="UP000315525">
    <property type="component" value="Unassembled WGS sequence"/>
</dbReference>
<feature type="domain" description="PASTA" evidence="2">
    <location>
        <begin position="106"/>
        <end position="173"/>
    </location>
</feature>
<dbReference type="Gene3D" id="3.30.10.20">
    <property type="match status" value="3"/>
</dbReference>
<dbReference type="SMART" id="SM00740">
    <property type="entry name" value="PASTA"/>
    <property type="match status" value="3"/>
</dbReference>
<proteinExistence type="predicted"/>
<name>A0A523UT28_UNCT6</name>
<gene>
    <name evidence="3" type="ORF">E3J62_06850</name>
</gene>
<evidence type="ECO:0000313" key="3">
    <source>
        <dbReference type="EMBL" id="TET45666.1"/>
    </source>
</evidence>
<evidence type="ECO:0000256" key="1">
    <source>
        <dbReference type="SAM" id="Phobius"/>
    </source>
</evidence>
<organism evidence="3 4">
    <name type="scientific">candidate division TA06 bacterium</name>
    <dbReference type="NCBI Taxonomy" id="2250710"/>
    <lineage>
        <taxon>Bacteria</taxon>
        <taxon>Bacteria division TA06</taxon>
    </lineage>
</organism>
<comment type="caution">
    <text evidence="3">The sequence shown here is derived from an EMBL/GenBank/DDBJ whole genome shotgun (WGS) entry which is preliminary data.</text>
</comment>
<dbReference type="PROSITE" id="PS51178">
    <property type="entry name" value="PASTA"/>
    <property type="match status" value="3"/>
</dbReference>
<sequence>MMTRFIRGFLIMVVLVAVAFVVGYVIVDKMVMPRLVGFGKELDVPDVTGRTLTEAKAVLHDAGLRCNVDEQRYDDIVPLGFVISQKPMPNQRIKEGGLVSLVTSLGQEKVVIPHLVDLSIVQAKSLIERMGLKVGRVDTAYSDTVRGGRIVSTNPPPDSVVYRGTSVDFTVSGAKATFFAMPDFLGQTFDSVRDSILALGLEIGDVRILETSDSQKGMILLQSPPAGMTVKRGDKIIFAISSGRL</sequence>
<protein>
    <submittedName>
        <fullName evidence="3">PASTA domain-containing protein</fullName>
    </submittedName>
</protein>
<keyword evidence="1" id="KW-0472">Membrane</keyword>
<keyword evidence="1" id="KW-0812">Transmembrane</keyword>
<dbReference type="AlphaFoldDB" id="A0A523UT28"/>
<accession>A0A523UT28</accession>
<dbReference type="InterPro" id="IPR005543">
    <property type="entry name" value="PASTA_dom"/>
</dbReference>
<feature type="domain" description="PASTA" evidence="2">
    <location>
        <begin position="175"/>
        <end position="242"/>
    </location>
</feature>
<dbReference type="CDD" id="cd06577">
    <property type="entry name" value="PASTA_pknB"/>
    <property type="match status" value="3"/>
</dbReference>
<feature type="transmembrane region" description="Helical" evidence="1">
    <location>
        <begin position="6"/>
        <end position="27"/>
    </location>
</feature>